<feature type="domain" description="4Fe-4S Wbl-type" evidence="12">
    <location>
        <begin position="9"/>
        <end position="71"/>
    </location>
</feature>
<evidence type="ECO:0000256" key="6">
    <source>
        <dbReference type="ARBA" id="ARBA00023014"/>
    </source>
</evidence>
<evidence type="ECO:0000256" key="10">
    <source>
        <dbReference type="ARBA" id="ARBA00023163"/>
    </source>
</evidence>
<feature type="binding site" evidence="11">
    <location>
        <position position="10"/>
    </location>
    <ligand>
        <name>[4Fe-4S] cluster</name>
        <dbReference type="ChEBI" id="CHEBI:49883"/>
    </ligand>
</feature>
<keyword evidence="11" id="KW-0963">Cytoplasm</keyword>
<evidence type="ECO:0000256" key="2">
    <source>
        <dbReference type="ARBA" id="ARBA00006597"/>
    </source>
</evidence>
<keyword evidence="5 11" id="KW-0408">Iron</keyword>
<keyword evidence="10 11" id="KW-0804">Transcription</keyword>
<evidence type="ECO:0000256" key="11">
    <source>
        <dbReference type="HAMAP-Rule" id="MF_01479"/>
    </source>
</evidence>
<evidence type="ECO:0000256" key="7">
    <source>
        <dbReference type="ARBA" id="ARBA00023015"/>
    </source>
</evidence>
<comment type="function">
    <text evidence="11">Acts as a transcriptional regulator. Probably redox-responsive. The apo- but not holo-form probably binds DNA.</text>
</comment>
<keyword evidence="8 11" id="KW-0238">DNA-binding</keyword>
<feature type="binding site" evidence="11">
    <location>
        <position position="41"/>
    </location>
    <ligand>
        <name>[4Fe-4S] cluster</name>
        <dbReference type="ChEBI" id="CHEBI:49883"/>
    </ligand>
</feature>
<comment type="subcellular location">
    <subcellularLocation>
        <location evidence="1 11">Cytoplasm</location>
    </subcellularLocation>
</comment>
<dbReference type="InterPro" id="IPR003482">
    <property type="entry name" value="Whib"/>
</dbReference>
<keyword evidence="4 11" id="KW-0479">Metal-binding</keyword>
<evidence type="ECO:0000256" key="9">
    <source>
        <dbReference type="ARBA" id="ARBA00023157"/>
    </source>
</evidence>
<accession>A0ABV9XJ65</accession>
<dbReference type="EMBL" id="JBHSJD010000014">
    <property type="protein sequence ID" value="MFC5024148.1"/>
    <property type="molecule type" value="Genomic_DNA"/>
</dbReference>
<dbReference type="PANTHER" id="PTHR38839">
    <property type="entry name" value="TRANSCRIPTIONAL REGULATOR WHID-RELATED"/>
    <property type="match status" value="1"/>
</dbReference>
<comment type="caution">
    <text evidence="13">The sequence shown here is derived from an EMBL/GenBank/DDBJ whole genome shotgun (WGS) entry which is preliminary data.</text>
</comment>
<keyword evidence="7 11" id="KW-0805">Transcription regulation</keyword>
<keyword evidence="14" id="KW-1185">Reference proteome</keyword>
<name>A0ABV9XJ65_9ACTN</name>
<keyword evidence="9 11" id="KW-1015">Disulfide bond</keyword>
<dbReference type="HAMAP" id="MF_01479">
    <property type="entry name" value="WhiB"/>
    <property type="match status" value="1"/>
</dbReference>
<reference evidence="14" key="1">
    <citation type="journal article" date="2019" name="Int. J. Syst. Evol. Microbiol.">
        <title>The Global Catalogue of Microorganisms (GCM) 10K type strain sequencing project: providing services to taxonomists for standard genome sequencing and annotation.</title>
        <authorList>
            <consortium name="The Broad Institute Genomics Platform"/>
            <consortium name="The Broad Institute Genome Sequencing Center for Infectious Disease"/>
            <person name="Wu L."/>
            <person name="Ma J."/>
        </authorList>
    </citation>
    <scope>NUCLEOTIDE SEQUENCE [LARGE SCALE GENOMIC DNA]</scope>
    <source>
        <strain evidence="14">CGMCC 4.1648</strain>
    </source>
</reference>
<keyword evidence="6 11" id="KW-0411">Iron-sulfur</keyword>
<evidence type="ECO:0000256" key="5">
    <source>
        <dbReference type="ARBA" id="ARBA00023004"/>
    </source>
</evidence>
<comment type="cofactor">
    <cofactor evidence="11">
        <name>[4Fe-4S] cluster</name>
        <dbReference type="ChEBI" id="CHEBI:49883"/>
    </cofactor>
    <text evidence="11">Binds 1 [4Fe-4S] cluster per subunit. Following nitrosylation of the [4Fe-4S] cluster binds 1 [4Fe-8(NO)] cluster per subunit.</text>
</comment>
<keyword evidence="3 11" id="KW-0004">4Fe-4S</keyword>
<evidence type="ECO:0000256" key="8">
    <source>
        <dbReference type="ARBA" id="ARBA00023125"/>
    </source>
</evidence>
<sequence length="84" mass="9485">MQDWRQAAVCRDEDPELFFPVGTGGPALMQAEEAKRVCGRCPVRDQCLRWALDTGQDHGVWGGTGEDERRTIRRRAARARKKTG</sequence>
<evidence type="ECO:0000313" key="13">
    <source>
        <dbReference type="EMBL" id="MFC5024148.1"/>
    </source>
</evidence>
<dbReference type="RefSeq" id="WP_380841074.1">
    <property type="nucleotide sequence ID" value="NZ_JBHMCZ010000015.1"/>
</dbReference>
<feature type="binding site" evidence="11">
    <location>
        <position position="47"/>
    </location>
    <ligand>
        <name>[4Fe-4S] cluster</name>
        <dbReference type="ChEBI" id="CHEBI:49883"/>
    </ligand>
</feature>
<dbReference type="InterPro" id="IPR034768">
    <property type="entry name" value="4FE4S_WBL"/>
</dbReference>
<proteinExistence type="inferred from homology"/>
<feature type="binding site" evidence="11">
    <location>
        <position position="38"/>
    </location>
    <ligand>
        <name>[4Fe-4S] cluster</name>
        <dbReference type="ChEBI" id="CHEBI:49883"/>
    </ligand>
</feature>
<gene>
    <name evidence="11" type="primary">whiB</name>
    <name evidence="13" type="ORF">ACFPM3_18650</name>
</gene>
<protein>
    <recommendedName>
        <fullName evidence="11">Transcriptional regulator WhiB</fullName>
    </recommendedName>
</protein>
<evidence type="ECO:0000256" key="4">
    <source>
        <dbReference type="ARBA" id="ARBA00022723"/>
    </source>
</evidence>
<dbReference type="Pfam" id="PF02467">
    <property type="entry name" value="Whib"/>
    <property type="match status" value="1"/>
</dbReference>
<evidence type="ECO:0000259" key="12">
    <source>
        <dbReference type="PROSITE" id="PS51674"/>
    </source>
</evidence>
<dbReference type="PROSITE" id="PS51674">
    <property type="entry name" value="4FE4S_WBL"/>
    <property type="match status" value="1"/>
</dbReference>
<evidence type="ECO:0000313" key="14">
    <source>
        <dbReference type="Proteomes" id="UP001595829"/>
    </source>
</evidence>
<organism evidence="13 14">
    <name type="scientific">Streptomyces coeruleoprunus</name>
    <dbReference type="NCBI Taxonomy" id="285563"/>
    <lineage>
        <taxon>Bacteria</taxon>
        <taxon>Bacillati</taxon>
        <taxon>Actinomycetota</taxon>
        <taxon>Actinomycetes</taxon>
        <taxon>Kitasatosporales</taxon>
        <taxon>Streptomycetaceae</taxon>
        <taxon>Streptomyces</taxon>
    </lineage>
</organism>
<evidence type="ECO:0000256" key="1">
    <source>
        <dbReference type="ARBA" id="ARBA00004496"/>
    </source>
</evidence>
<dbReference type="PANTHER" id="PTHR38839:SF6">
    <property type="entry name" value="TRANSCRIPTIONAL REGULATOR WHIB1"/>
    <property type="match status" value="1"/>
</dbReference>
<evidence type="ECO:0000256" key="3">
    <source>
        <dbReference type="ARBA" id="ARBA00022485"/>
    </source>
</evidence>
<comment type="similarity">
    <text evidence="2 11">Belongs to the WhiB family.</text>
</comment>
<dbReference type="Proteomes" id="UP001595829">
    <property type="component" value="Unassembled WGS sequence"/>
</dbReference>
<comment type="PTM">
    <text evidence="11">Upon Fe-S cluster removal intramolecular disulfide bonds are formed.</text>
</comment>
<comment type="PTM">
    <text evidence="11">The Fe-S cluster can be nitrosylated by nitric oxide (NO).</text>
</comment>